<dbReference type="GO" id="GO:0030295">
    <property type="term" value="F:protein kinase activator activity"/>
    <property type="evidence" value="ECO:0007669"/>
    <property type="project" value="TreeGrafter"/>
</dbReference>
<keyword evidence="4" id="KW-0597">Phosphoprotein</keyword>
<evidence type="ECO:0000256" key="4">
    <source>
        <dbReference type="ARBA" id="ARBA00022553"/>
    </source>
</evidence>
<dbReference type="RefSeq" id="WP_062803610.1">
    <property type="nucleotide sequence ID" value="NZ_CP014845.1"/>
</dbReference>
<dbReference type="AlphaFoldDB" id="A0A142JUQ7"/>
<keyword evidence="8" id="KW-0067">ATP-binding</keyword>
<evidence type="ECO:0000256" key="10">
    <source>
        <dbReference type="SAM" id="MobiDB-lite"/>
    </source>
</evidence>
<comment type="catalytic activity">
    <reaction evidence="1">
        <text>ATP + protein L-histidine = ADP + protein N-phospho-L-histidine.</text>
        <dbReference type="EC" id="2.7.13.3"/>
    </reaction>
</comment>
<dbReference type="PANTHER" id="PTHR42878">
    <property type="entry name" value="TWO-COMPONENT HISTIDINE KINASE"/>
    <property type="match status" value="1"/>
</dbReference>
<dbReference type="PRINTS" id="PR00344">
    <property type="entry name" value="BCTRLSENSOR"/>
</dbReference>
<reference evidence="13 14" key="1">
    <citation type="submission" date="2016-03" db="EMBL/GenBank/DDBJ databases">
        <title>Complete genome sequence of a novel chlorpyrifos degrading bacterium, Cupriavidus nantongensis sp. X1.</title>
        <authorList>
            <person name="Fang L."/>
        </authorList>
    </citation>
    <scope>NUCLEOTIDE SEQUENCE [LARGE SCALE GENOMIC DNA]</scope>
    <source>
        <strain evidence="13 14">X1</strain>
    </source>
</reference>
<dbReference type="InterPro" id="IPR017181">
    <property type="entry name" value="Sig_transdc_His_kin_CHASE2"/>
</dbReference>
<comment type="subcellular location">
    <subcellularLocation>
        <location evidence="2">Cell inner membrane</location>
        <topology evidence="2">Multi-pass membrane protein</topology>
    </subcellularLocation>
</comment>
<dbReference type="SUPFAM" id="SSF47384">
    <property type="entry name" value="Homodimeric domain of signal transducing histidine kinase"/>
    <property type="match status" value="1"/>
</dbReference>
<evidence type="ECO:0000313" key="13">
    <source>
        <dbReference type="EMBL" id="AMR81819.1"/>
    </source>
</evidence>
<keyword evidence="6" id="KW-0547">Nucleotide-binding</keyword>
<evidence type="ECO:0000256" key="11">
    <source>
        <dbReference type="SAM" id="Phobius"/>
    </source>
</evidence>
<dbReference type="InterPro" id="IPR050351">
    <property type="entry name" value="BphY/WalK/GraS-like"/>
</dbReference>
<dbReference type="EMBL" id="CP014845">
    <property type="protein sequence ID" value="AMR81819.1"/>
    <property type="molecule type" value="Genomic_DNA"/>
</dbReference>
<dbReference type="GO" id="GO:0007234">
    <property type="term" value="P:osmosensory signaling via phosphorelay pathway"/>
    <property type="evidence" value="ECO:0007669"/>
    <property type="project" value="TreeGrafter"/>
</dbReference>
<dbReference type="InterPro" id="IPR036890">
    <property type="entry name" value="HATPase_C_sf"/>
</dbReference>
<keyword evidence="7 13" id="KW-0418">Kinase</keyword>
<keyword evidence="14" id="KW-1185">Reference proteome</keyword>
<dbReference type="InterPro" id="IPR003661">
    <property type="entry name" value="HisK_dim/P_dom"/>
</dbReference>
<dbReference type="GO" id="GO:0000155">
    <property type="term" value="F:phosphorelay sensor kinase activity"/>
    <property type="evidence" value="ECO:0007669"/>
    <property type="project" value="InterPro"/>
</dbReference>
<dbReference type="PROSITE" id="PS50109">
    <property type="entry name" value="HIS_KIN"/>
    <property type="match status" value="1"/>
</dbReference>
<feature type="region of interest" description="Disordered" evidence="10">
    <location>
        <begin position="1"/>
        <end position="34"/>
    </location>
</feature>
<feature type="domain" description="Histidine kinase" evidence="12">
    <location>
        <begin position="610"/>
        <end position="848"/>
    </location>
</feature>
<evidence type="ECO:0000256" key="9">
    <source>
        <dbReference type="ARBA" id="ARBA00023012"/>
    </source>
</evidence>
<evidence type="ECO:0000256" key="7">
    <source>
        <dbReference type="ARBA" id="ARBA00022777"/>
    </source>
</evidence>
<dbReference type="STRING" id="1796606.A2G96_29155"/>
<dbReference type="PANTHER" id="PTHR42878:SF7">
    <property type="entry name" value="SENSOR HISTIDINE KINASE GLRK"/>
    <property type="match status" value="1"/>
</dbReference>
<evidence type="ECO:0000256" key="2">
    <source>
        <dbReference type="ARBA" id="ARBA00004429"/>
    </source>
</evidence>
<dbReference type="GO" id="GO:0000156">
    <property type="term" value="F:phosphorelay response regulator activity"/>
    <property type="evidence" value="ECO:0007669"/>
    <property type="project" value="TreeGrafter"/>
</dbReference>
<dbReference type="Pfam" id="PF02518">
    <property type="entry name" value="HATPase_c"/>
    <property type="match status" value="1"/>
</dbReference>
<evidence type="ECO:0000256" key="6">
    <source>
        <dbReference type="ARBA" id="ARBA00022741"/>
    </source>
</evidence>
<dbReference type="KEGG" id="cnan:A2G96_29155"/>
<name>A0A142JUQ7_9BURK</name>
<dbReference type="SMART" id="SM01080">
    <property type="entry name" value="CHASE2"/>
    <property type="match status" value="1"/>
</dbReference>
<accession>A0A142JUQ7</accession>
<dbReference type="GO" id="GO:0005524">
    <property type="term" value="F:ATP binding"/>
    <property type="evidence" value="ECO:0007669"/>
    <property type="project" value="UniProtKB-KW"/>
</dbReference>
<protein>
    <recommendedName>
        <fullName evidence="3">histidine kinase</fullName>
        <ecNumber evidence="3">2.7.13.3</ecNumber>
    </recommendedName>
</protein>
<proteinExistence type="predicted"/>
<feature type="region of interest" description="Disordered" evidence="10">
    <location>
        <begin position="635"/>
        <end position="657"/>
    </location>
</feature>
<dbReference type="EC" id="2.7.13.3" evidence="3"/>
<keyword evidence="5" id="KW-0808">Transferase</keyword>
<gene>
    <name evidence="13" type="ORF">A2G96_29155</name>
</gene>
<dbReference type="PIRSF" id="PIRSF037347">
    <property type="entry name" value="STHK_CHASE2_PAS_prd"/>
    <property type="match status" value="1"/>
</dbReference>
<dbReference type="CDD" id="cd00075">
    <property type="entry name" value="HATPase"/>
    <property type="match status" value="1"/>
</dbReference>
<feature type="transmembrane region" description="Helical" evidence="11">
    <location>
        <begin position="363"/>
        <end position="382"/>
    </location>
</feature>
<dbReference type="SMART" id="SM00387">
    <property type="entry name" value="HATPase_c"/>
    <property type="match status" value="1"/>
</dbReference>
<keyword evidence="11" id="KW-0472">Membrane</keyword>
<keyword evidence="9" id="KW-0902">Two-component regulatory system</keyword>
<dbReference type="InterPro" id="IPR004358">
    <property type="entry name" value="Sig_transdc_His_kin-like_C"/>
</dbReference>
<sequence>MRRAAQSVRATGRTAVAGSGSTDASAAPGARTQPRAAGRAFGQRTLVEWCLLAAAVLALVMLAARQGWTERADLAAYDIAIGAQHHPARDDIVIVGIDDASITAIGRWPWRRAVLAQLIDRIAAGGPRVIGVDVILSERDTRYPQDDAVLARSMALAGNVVLPVLAEPGPAGMLVRYPLAGLGAAVGHINMVVDTDGVARQVYLREGPHPVAAAGVPHLAAVMAGFGRAGALTARVRHEPAVVTEANGWERSGRVRIPYAGPPGTFARVSVRDVLDGRIDPARFAGKAVLIGALATGMGDVLPTPVSRDGRGMSGVEILANTVQAVSDGDAIVAVSPAWQAGGTLLAVLLAALAALRLPPRGALVATGLLLAGLLLGSLALLALARLWFAPAAAVLGCVLFYPLWSWLRQEAALRFLTDELARLEREPGVMPAPRHPGATLDSRMRAVYGVSAQLRGLRRFLSDGIESLPDATAICDLDGGVRLANRRCVALAPALLARVPEGPEGPEGPAEPGVPRPGIRALIEAVCPAPAAALAYWQALHDRHAGAPVMPAPVPEGGIEVSGRGDRRYLLHGAPLHGESGAVAGLIVSVIDITAIRLAERQREQMLRFLSHDMRSPQASILALIELEERRAQQAGTSAGASASPSAGPSAGTSAGDTAADNGVLARIAAHARRTLELADDFISVARAESKALAFMEVELGGLVLDATDQLWALAKAREVSLQIDLPDDPAVLQGEPALLVRAIANLVSNAIKFSPAGATVTVSLTREAERFVVAVQDHGPGIAEADQARLFEPFARLHEGQQGAPEGTGLGLVLVRAVAERHGGQASVRSRPGMGAVFRIELPFSATLQPASV</sequence>
<evidence type="ECO:0000256" key="3">
    <source>
        <dbReference type="ARBA" id="ARBA00012438"/>
    </source>
</evidence>
<dbReference type="Gene3D" id="3.30.450.20">
    <property type="entry name" value="PAS domain"/>
    <property type="match status" value="1"/>
</dbReference>
<dbReference type="InterPro" id="IPR036097">
    <property type="entry name" value="HisK_dim/P_sf"/>
</dbReference>
<dbReference type="Gene3D" id="3.30.565.10">
    <property type="entry name" value="Histidine kinase-like ATPase, C-terminal domain"/>
    <property type="match status" value="1"/>
</dbReference>
<dbReference type="FunFam" id="3.30.565.10:FF:000006">
    <property type="entry name" value="Sensor histidine kinase WalK"/>
    <property type="match status" value="1"/>
</dbReference>
<feature type="transmembrane region" description="Helical" evidence="11">
    <location>
        <begin position="388"/>
        <end position="408"/>
    </location>
</feature>
<dbReference type="GO" id="GO:0005886">
    <property type="term" value="C:plasma membrane"/>
    <property type="evidence" value="ECO:0007669"/>
    <property type="project" value="UniProtKB-SubCell"/>
</dbReference>
<dbReference type="SUPFAM" id="SSF55874">
    <property type="entry name" value="ATPase domain of HSP90 chaperone/DNA topoisomerase II/histidine kinase"/>
    <property type="match status" value="1"/>
</dbReference>
<keyword evidence="11" id="KW-0812">Transmembrane</keyword>
<evidence type="ECO:0000256" key="5">
    <source>
        <dbReference type="ARBA" id="ARBA00022679"/>
    </source>
</evidence>
<organism evidence="13 14">
    <name type="scientific">Cupriavidus nantongensis</name>
    <dbReference type="NCBI Taxonomy" id="1796606"/>
    <lineage>
        <taxon>Bacteria</taxon>
        <taxon>Pseudomonadati</taxon>
        <taxon>Pseudomonadota</taxon>
        <taxon>Betaproteobacteria</taxon>
        <taxon>Burkholderiales</taxon>
        <taxon>Burkholderiaceae</taxon>
        <taxon>Cupriavidus</taxon>
    </lineage>
</organism>
<dbReference type="Proteomes" id="UP000075238">
    <property type="component" value="Chromosome 2"/>
</dbReference>
<dbReference type="Gene3D" id="1.10.287.130">
    <property type="match status" value="1"/>
</dbReference>
<dbReference type="InterPro" id="IPR005467">
    <property type="entry name" value="His_kinase_dom"/>
</dbReference>
<dbReference type="InterPro" id="IPR003594">
    <property type="entry name" value="HATPase_dom"/>
</dbReference>
<keyword evidence="11" id="KW-1133">Transmembrane helix</keyword>
<feature type="transmembrane region" description="Helical" evidence="11">
    <location>
        <begin position="46"/>
        <end position="64"/>
    </location>
</feature>
<dbReference type="Pfam" id="PF05226">
    <property type="entry name" value="CHASE2"/>
    <property type="match status" value="1"/>
</dbReference>
<evidence type="ECO:0000313" key="14">
    <source>
        <dbReference type="Proteomes" id="UP000075238"/>
    </source>
</evidence>
<evidence type="ECO:0000256" key="1">
    <source>
        <dbReference type="ARBA" id="ARBA00000085"/>
    </source>
</evidence>
<dbReference type="CDD" id="cd00082">
    <property type="entry name" value="HisKA"/>
    <property type="match status" value="1"/>
</dbReference>
<evidence type="ECO:0000259" key="12">
    <source>
        <dbReference type="PROSITE" id="PS50109"/>
    </source>
</evidence>
<dbReference type="InterPro" id="IPR007890">
    <property type="entry name" value="CHASE2"/>
</dbReference>
<evidence type="ECO:0000256" key="8">
    <source>
        <dbReference type="ARBA" id="ARBA00022840"/>
    </source>
</evidence>